<dbReference type="SMART" id="SM01372">
    <property type="entry name" value="E2F_TDP"/>
    <property type="match status" value="2"/>
</dbReference>
<dbReference type="FunFam" id="1.10.10.10:FF:000295">
    <property type="entry name" value="E2F transcription factor-like E2FE"/>
    <property type="match status" value="1"/>
</dbReference>
<dbReference type="PANTHER" id="PTHR12081:SF99">
    <property type="entry name" value="E2F TRANSCRIPTION FACTOR-LIKE E2FF ISOFORM X1"/>
    <property type="match status" value="1"/>
</dbReference>
<dbReference type="AlphaFoldDB" id="A0ABD3A2Q9"/>
<keyword evidence="6 9" id="KW-0804">Transcription</keyword>
<dbReference type="InterPro" id="IPR036390">
    <property type="entry name" value="WH_DNA-bd_sf"/>
</dbReference>
<evidence type="ECO:0000256" key="10">
    <source>
        <dbReference type="SAM" id="MobiDB-lite"/>
    </source>
</evidence>
<evidence type="ECO:0000313" key="12">
    <source>
        <dbReference type="EMBL" id="KAL3526006.1"/>
    </source>
</evidence>
<evidence type="ECO:0000256" key="1">
    <source>
        <dbReference type="ARBA" id="ARBA00004123"/>
    </source>
</evidence>
<protein>
    <recommendedName>
        <fullName evidence="11">E2F/DP family winged-helix DNA-binding domain-containing protein</fullName>
    </recommendedName>
</protein>
<evidence type="ECO:0000256" key="7">
    <source>
        <dbReference type="ARBA" id="ARBA00023242"/>
    </source>
</evidence>
<reference evidence="12 13" key="1">
    <citation type="submission" date="2024-11" db="EMBL/GenBank/DDBJ databases">
        <title>A near-complete genome assembly of Cinchona calisaya.</title>
        <authorList>
            <person name="Lian D.C."/>
            <person name="Zhao X.W."/>
            <person name="Wei L."/>
        </authorList>
    </citation>
    <scope>NUCLEOTIDE SEQUENCE [LARGE SCALE GENOMIC DNA]</scope>
    <source>
        <tissue evidence="12">Nenye</tissue>
    </source>
</reference>
<evidence type="ECO:0000256" key="6">
    <source>
        <dbReference type="ARBA" id="ARBA00023163"/>
    </source>
</evidence>
<dbReference type="InterPro" id="IPR036388">
    <property type="entry name" value="WH-like_DNA-bd_sf"/>
</dbReference>
<dbReference type="SUPFAM" id="SSF46785">
    <property type="entry name" value="Winged helix' DNA-binding domain"/>
    <property type="match status" value="2"/>
</dbReference>
<keyword evidence="8" id="KW-0131">Cell cycle</keyword>
<keyword evidence="13" id="KW-1185">Reference proteome</keyword>
<feature type="domain" description="E2F/DP family winged-helix DNA-binding" evidence="11">
    <location>
        <begin position="21"/>
        <end position="86"/>
    </location>
</feature>
<feature type="region of interest" description="Disordered" evidence="10">
    <location>
        <begin position="121"/>
        <end position="141"/>
    </location>
</feature>
<dbReference type="Proteomes" id="UP001630127">
    <property type="component" value="Unassembled WGS sequence"/>
</dbReference>
<evidence type="ECO:0000259" key="11">
    <source>
        <dbReference type="SMART" id="SM01372"/>
    </source>
</evidence>
<evidence type="ECO:0000256" key="4">
    <source>
        <dbReference type="ARBA" id="ARBA00023015"/>
    </source>
</evidence>
<comment type="subcellular location">
    <subcellularLocation>
        <location evidence="1 9">Nucleus</location>
    </subcellularLocation>
</comment>
<evidence type="ECO:0000256" key="5">
    <source>
        <dbReference type="ARBA" id="ARBA00023125"/>
    </source>
</evidence>
<evidence type="ECO:0000256" key="8">
    <source>
        <dbReference type="ARBA" id="ARBA00023306"/>
    </source>
</evidence>
<name>A0ABD3A2Q9_9GENT</name>
<dbReference type="GO" id="GO:0005634">
    <property type="term" value="C:nucleus"/>
    <property type="evidence" value="ECO:0007669"/>
    <property type="project" value="UniProtKB-SubCell"/>
</dbReference>
<dbReference type="GO" id="GO:0003677">
    <property type="term" value="F:DNA binding"/>
    <property type="evidence" value="ECO:0007669"/>
    <property type="project" value="UniProtKB-KW"/>
</dbReference>
<feature type="domain" description="E2F/DP family winged-helix DNA-binding" evidence="11">
    <location>
        <begin position="142"/>
        <end position="222"/>
    </location>
</feature>
<sequence>MSSSQISNDSETKNPAPFYCRKEKSLGVLCSNFLKLYNKEGADSIGLDHAAFQLGVERRRIYDIVNILESVGVLTRKAKNQYSWNGFDAIPQALNLLEEEGIKEKFNASIRRGVVATRNELSQPRDSNVGKSHRNSERVDNRKEKSLGLLTRNFVKLFICCDEELISLDTAASALLGDIHDPTAMRSKVRRLYDIANVFSSMSLIEKMRHPESGKPAFRWIGVQGQPLRGFRAALNVKDSKRRVFGSDITNTGIKRSKADDSLRWKLNEKENIQTLANCENVKDENAKISIEQHQKLGTKDFVFGPFTPASLFNNKVSENRNVAQIQDSDNLASLCHPRYCNQALNDLFGHYVEAWNMWYDEADPKKKRKHAS</sequence>
<comment type="similarity">
    <text evidence="2 9">Belongs to the E2F/DP family.</text>
</comment>
<accession>A0ABD3A2Q9</accession>
<organism evidence="12 13">
    <name type="scientific">Cinchona calisaya</name>
    <dbReference type="NCBI Taxonomy" id="153742"/>
    <lineage>
        <taxon>Eukaryota</taxon>
        <taxon>Viridiplantae</taxon>
        <taxon>Streptophyta</taxon>
        <taxon>Embryophyta</taxon>
        <taxon>Tracheophyta</taxon>
        <taxon>Spermatophyta</taxon>
        <taxon>Magnoliopsida</taxon>
        <taxon>eudicotyledons</taxon>
        <taxon>Gunneridae</taxon>
        <taxon>Pentapetalae</taxon>
        <taxon>asterids</taxon>
        <taxon>lamiids</taxon>
        <taxon>Gentianales</taxon>
        <taxon>Rubiaceae</taxon>
        <taxon>Cinchonoideae</taxon>
        <taxon>Cinchoneae</taxon>
        <taxon>Cinchona</taxon>
    </lineage>
</organism>
<keyword evidence="7 9" id="KW-0539">Nucleus</keyword>
<dbReference type="FunFam" id="1.10.10.10:FF:000073">
    <property type="entry name" value="E2F transcription factor 8"/>
    <property type="match status" value="1"/>
</dbReference>
<evidence type="ECO:0000256" key="2">
    <source>
        <dbReference type="ARBA" id="ARBA00010940"/>
    </source>
</evidence>
<keyword evidence="4 9" id="KW-0805">Transcription regulation</keyword>
<evidence type="ECO:0000313" key="13">
    <source>
        <dbReference type="Proteomes" id="UP001630127"/>
    </source>
</evidence>
<dbReference type="Pfam" id="PF02319">
    <property type="entry name" value="WHD_E2F_TDP"/>
    <property type="match status" value="2"/>
</dbReference>
<dbReference type="PANTHER" id="PTHR12081">
    <property type="entry name" value="TRANSCRIPTION FACTOR E2F"/>
    <property type="match status" value="1"/>
</dbReference>
<evidence type="ECO:0000256" key="9">
    <source>
        <dbReference type="RuleBase" id="RU003796"/>
    </source>
</evidence>
<evidence type="ECO:0000256" key="3">
    <source>
        <dbReference type="ARBA" id="ARBA00022491"/>
    </source>
</evidence>
<dbReference type="InterPro" id="IPR003316">
    <property type="entry name" value="E2F_WHTH_DNA-bd_dom"/>
</dbReference>
<comment type="caution">
    <text evidence="12">The sequence shown here is derived from an EMBL/GenBank/DDBJ whole genome shotgun (WGS) entry which is preliminary data.</text>
</comment>
<keyword evidence="5 9" id="KW-0238">DNA-binding</keyword>
<gene>
    <name evidence="12" type="ORF">ACH5RR_014378</name>
</gene>
<proteinExistence type="inferred from homology"/>
<dbReference type="EMBL" id="JBJUIK010000006">
    <property type="protein sequence ID" value="KAL3526006.1"/>
    <property type="molecule type" value="Genomic_DNA"/>
</dbReference>
<feature type="compositionally biased region" description="Polar residues" evidence="10">
    <location>
        <begin position="121"/>
        <end position="130"/>
    </location>
</feature>
<dbReference type="Gene3D" id="1.10.10.10">
    <property type="entry name" value="Winged helix-like DNA-binding domain superfamily/Winged helix DNA-binding domain"/>
    <property type="match status" value="2"/>
</dbReference>
<dbReference type="InterPro" id="IPR015633">
    <property type="entry name" value="E2F"/>
</dbReference>
<keyword evidence="3" id="KW-0678">Repressor</keyword>